<dbReference type="Proteomes" id="UP000507470">
    <property type="component" value="Unassembled WGS sequence"/>
</dbReference>
<name>A0A6J8EB35_MYTCO</name>
<evidence type="ECO:0000256" key="1">
    <source>
        <dbReference type="SAM" id="MobiDB-lite"/>
    </source>
</evidence>
<gene>
    <name evidence="3" type="ORF">MCOR_49392</name>
</gene>
<reference evidence="3 4" key="1">
    <citation type="submission" date="2020-06" db="EMBL/GenBank/DDBJ databases">
        <authorList>
            <person name="Li R."/>
            <person name="Bekaert M."/>
        </authorList>
    </citation>
    <scope>NUCLEOTIDE SEQUENCE [LARGE SCALE GENOMIC DNA]</scope>
    <source>
        <strain evidence="4">wild</strain>
    </source>
</reference>
<dbReference type="AlphaFoldDB" id="A0A6J8EB35"/>
<organism evidence="3 4">
    <name type="scientific">Mytilus coruscus</name>
    <name type="common">Sea mussel</name>
    <dbReference type="NCBI Taxonomy" id="42192"/>
    <lineage>
        <taxon>Eukaryota</taxon>
        <taxon>Metazoa</taxon>
        <taxon>Spiralia</taxon>
        <taxon>Lophotrochozoa</taxon>
        <taxon>Mollusca</taxon>
        <taxon>Bivalvia</taxon>
        <taxon>Autobranchia</taxon>
        <taxon>Pteriomorphia</taxon>
        <taxon>Mytilida</taxon>
        <taxon>Mytiloidea</taxon>
        <taxon>Mytilidae</taxon>
        <taxon>Mytilinae</taxon>
        <taxon>Mytilus</taxon>
    </lineage>
</organism>
<accession>A0A6J8EB35</accession>
<evidence type="ECO:0000313" key="4">
    <source>
        <dbReference type="Proteomes" id="UP000507470"/>
    </source>
</evidence>
<proteinExistence type="predicted"/>
<feature type="region of interest" description="Disordered" evidence="1">
    <location>
        <begin position="1"/>
        <end position="20"/>
    </location>
</feature>
<dbReference type="OrthoDB" id="10008050at2759"/>
<sequence length="179" mass="20534">MDQTTMEENAHLTLDRGSIPTEESNNLRLQHLIKKVGTEAVRVEFDKQQEQRDLLQPRTGSVSSADFDITLMMVFFRHLTPLHIGNKLPVEVDTSTAADLTRITYFRNKRAHSDSIDDKEFEEAYSIISKAIIRLGGTRFKDQCEELRHKRLDANLPPAVKGTYRQLIEVSWFNVICSS</sequence>
<keyword evidence="4" id="KW-1185">Reference proteome</keyword>
<evidence type="ECO:0000313" key="3">
    <source>
        <dbReference type="EMBL" id="CAC5416812.1"/>
    </source>
</evidence>
<evidence type="ECO:0000259" key="2">
    <source>
        <dbReference type="Pfam" id="PF18738"/>
    </source>
</evidence>
<dbReference type="EMBL" id="CACVKT020008701">
    <property type="protein sequence ID" value="CAC5416812.1"/>
    <property type="molecule type" value="Genomic_DNA"/>
</dbReference>
<protein>
    <recommendedName>
        <fullName evidence="2">DZIP3-like HEPN domain-containing protein</fullName>
    </recommendedName>
</protein>
<dbReference type="Pfam" id="PF18738">
    <property type="entry name" value="HEPN_DZIP3"/>
    <property type="match status" value="1"/>
</dbReference>
<feature type="domain" description="DZIP3-like HEPN" evidence="2">
    <location>
        <begin position="48"/>
        <end position="155"/>
    </location>
</feature>
<dbReference type="InterPro" id="IPR041249">
    <property type="entry name" value="HEPN_DZIP3"/>
</dbReference>